<dbReference type="Proteomes" id="UP001596084">
    <property type="component" value="Unassembled WGS sequence"/>
</dbReference>
<gene>
    <name evidence="17" type="ORF">ACFPP7_01425</name>
</gene>
<evidence type="ECO:0000256" key="13">
    <source>
        <dbReference type="ARBA" id="ARBA00042844"/>
    </source>
</evidence>
<evidence type="ECO:0000256" key="8">
    <source>
        <dbReference type="ARBA" id="ARBA00038944"/>
    </source>
</evidence>
<dbReference type="InterPro" id="IPR006145">
    <property type="entry name" value="PsdUridine_synth_RsuA/RluA"/>
</dbReference>
<keyword evidence="4" id="KW-0413">Isomerase</keyword>
<evidence type="ECO:0000256" key="10">
    <source>
        <dbReference type="ARBA" id="ARBA00039988"/>
    </source>
</evidence>
<dbReference type="Gene3D" id="3.30.2350.10">
    <property type="entry name" value="Pseudouridine synthase"/>
    <property type="match status" value="1"/>
</dbReference>
<comment type="caution">
    <text evidence="17">The sequence shown here is derived from an EMBL/GenBank/DDBJ whole genome shotgun (WGS) entry which is preliminary data.</text>
</comment>
<accession>A0ABW0Q3X5</accession>
<dbReference type="InterPro" id="IPR050188">
    <property type="entry name" value="RluA_PseudoU_synthase"/>
</dbReference>
<organism evidence="17 18">
    <name type="scientific">Polaromonas jejuensis</name>
    <dbReference type="NCBI Taxonomy" id="457502"/>
    <lineage>
        <taxon>Bacteria</taxon>
        <taxon>Pseudomonadati</taxon>
        <taxon>Pseudomonadota</taxon>
        <taxon>Betaproteobacteria</taxon>
        <taxon>Burkholderiales</taxon>
        <taxon>Comamonadaceae</taxon>
        <taxon>Polaromonas</taxon>
    </lineage>
</organism>
<feature type="domain" description="Pseudouridine synthase RsuA/RluA-like" evidence="16">
    <location>
        <begin position="30"/>
        <end position="183"/>
    </location>
</feature>
<keyword evidence="18" id="KW-1185">Reference proteome</keyword>
<evidence type="ECO:0000256" key="2">
    <source>
        <dbReference type="ARBA" id="ARBA00022552"/>
    </source>
</evidence>
<dbReference type="PANTHER" id="PTHR21600:SF91">
    <property type="entry name" value="DUAL-SPECIFICITY RNA PSEUDOURIDINE SYNTHASE RLUA"/>
    <property type="match status" value="1"/>
</dbReference>
<evidence type="ECO:0000256" key="9">
    <source>
        <dbReference type="ARBA" id="ARBA00038945"/>
    </source>
</evidence>
<evidence type="ECO:0000256" key="5">
    <source>
        <dbReference type="ARBA" id="ARBA00036184"/>
    </source>
</evidence>
<evidence type="ECO:0000256" key="4">
    <source>
        <dbReference type="ARBA" id="ARBA00023235"/>
    </source>
</evidence>
<evidence type="ECO:0000256" key="15">
    <source>
        <dbReference type="ARBA" id="ARBA00043143"/>
    </source>
</evidence>
<evidence type="ECO:0000256" key="11">
    <source>
        <dbReference type="ARBA" id="ARBA00041266"/>
    </source>
</evidence>
<evidence type="ECO:0000256" key="7">
    <source>
        <dbReference type="ARBA" id="ARBA00037305"/>
    </source>
</evidence>
<proteinExistence type="inferred from homology"/>
<dbReference type="CDD" id="cd02869">
    <property type="entry name" value="PseudoU_synth_RluA_like"/>
    <property type="match status" value="1"/>
</dbReference>
<reference evidence="18" key="1">
    <citation type="journal article" date="2019" name="Int. J. Syst. Evol. Microbiol.">
        <title>The Global Catalogue of Microorganisms (GCM) 10K type strain sequencing project: providing services to taxonomists for standard genome sequencing and annotation.</title>
        <authorList>
            <consortium name="The Broad Institute Genomics Platform"/>
            <consortium name="The Broad Institute Genome Sequencing Center for Infectious Disease"/>
            <person name="Wu L."/>
            <person name="Ma J."/>
        </authorList>
    </citation>
    <scope>NUCLEOTIDE SEQUENCE [LARGE SCALE GENOMIC DNA]</scope>
    <source>
        <strain evidence="18">CGMCC 4.7277</strain>
    </source>
</reference>
<keyword evidence="2" id="KW-0698">rRNA processing</keyword>
<evidence type="ECO:0000256" key="1">
    <source>
        <dbReference type="ARBA" id="ARBA00010876"/>
    </source>
</evidence>
<protein>
    <recommendedName>
        <fullName evidence="10">Dual-specificity RNA pseudouridine synthase RluA</fullName>
        <ecNumber evidence="8">5.4.99.28</ecNumber>
        <ecNumber evidence="9">5.4.99.29</ecNumber>
    </recommendedName>
    <alternativeName>
        <fullName evidence="11">23S rRNA pseudouridine(746) synthase</fullName>
    </alternativeName>
    <alternativeName>
        <fullName evidence="14">Ribosomal large subunit pseudouridine synthase A</fullName>
    </alternativeName>
    <alternativeName>
        <fullName evidence="13">rRNA pseudouridylate synthase A</fullName>
    </alternativeName>
    <alternativeName>
        <fullName evidence="15">rRNA-uridine isomerase A</fullName>
    </alternativeName>
    <alternativeName>
        <fullName evidence="12">tRNA pseudouridine(32) synthase</fullName>
    </alternativeName>
</protein>
<sequence length="232" mass="25380">MMHGPLPSHLPAAPAAATPELDVVHADALLLVLNKPSGLLAVPGRGEDKQDCLSRRVQRHYPDALIVHRLDMATSGLMLMARGLVMQRALGKAFESREVHKRYVAVVDGCLRPAESPDGWGLIDLPIAVDWPRRPLRIIDAALGKPSQTRWRAMAFDEATHSTRVELEPLTGRSHQLRVHMQALGHPMLGDTLYAPEAVQARAPRLLLHAASLRLEHPASGALLCFESTPGF</sequence>
<dbReference type="Pfam" id="PF00849">
    <property type="entry name" value="PseudoU_synth_2"/>
    <property type="match status" value="1"/>
</dbReference>
<evidence type="ECO:0000259" key="16">
    <source>
        <dbReference type="Pfam" id="PF00849"/>
    </source>
</evidence>
<evidence type="ECO:0000256" key="3">
    <source>
        <dbReference type="ARBA" id="ARBA00022694"/>
    </source>
</evidence>
<dbReference type="EMBL" id="JBHSMX010000003">
    <property type="protein sequence ID" value="MFC5519576.1"/>
    <property type="molecule type" value="Genomic_DNA"/>
</dbReference>
<comment type="catalytic activity">
    <reaction evidence="5">
        <text>uridine(32) in tRNA = pseudouridine(32) in tRNA</text>
        <dbReference type="Rhea" id="RHEA:42544"/>
        <dbReference type="Rhea" id="RHEA-COMP:10107"/>
        <dbReference type="Rhea" id="RHEA-COMP:10108"/>
        <dbReference type="ChEBI" id="CHEBI:65314"/>
        <dbReference type="ChEBI" id="CHEBI:65315"/>
        <dbReference type="EC" id="5.4.99.28"/>
    </reaction>
</comment>
<keyword evidence="3" id="KW-0819">tRNA processing</keyword>
<dbReference type="EC" id="5.4.99.29" evidence="9"/>
<comment type="catalytic activity">
    <reaction evidence="6">
        <text>uridine(746) in 23S rRNA = pseudouridine(746) in 23S rRNA</text>
        <dbReference type="Rhea" id="RHEA:42548"/>
        <dbReference type="Rhea" id="RHEA-COMP:10109"/>
        <dbReference type="Rhea" id="RHEA-COMP:10110"/>
        <dbReference type="ChEBI" id="CHEBI:65314"/>
        <dbReference type="ChEBI" id="CHEBI:65315"/>
        <dbReference type="EC" id="5.4.99.29"/>
    </reaction>
</comment>
<evidence type="ECO:0000313" key="17">
    <source>
        <dbReference type="EMBL" id="MFC5519576.1"/>
    </source>
</evidence>
<dbReference type="EC" id="5.4.99.28" evidence="8"/>
<evidence type="ECO:0000256" key="12">
    <source>
        <dbReference type="ARBA" id="ARBA00042372"/>
    </source>
</evidence>
<dbReference type="RefSeq" id="WP_068831797.1">
    <property type="nucleotide sequence ID" value="NZ_JBHSMX010000003.1"/>
</dbReference>
<dbReference type="InterPro" id="IPR006224">
    <property type="entry name" value="PsdUridine_synth_RluA-like_CS"/>
</dbReference>
<evidence type="ECO:0000256" key="6">
    <source>
        <dbReference type="ARBA" id="ARBA00036916"/>
    </source>
</evidence>
<dbReference type="PANTHER" id="PTHR21600">
    <property type="entry name" value="MITOCHONDRIAL RNA PSEUDOURIDINE SYNTHASE"/>
    <property type="match status" value="1"/>
</dbReference>
<evidence type="ECO:0000256" key="14">
    <source>
        <dbReference type="ARBA" id="ARBA00042883"/>
    </source>
</evidence>
<evidence type="ECO:0000313" key="18">
    <source>
        <dbReference type="Proteomes" id="UP001596084"/>
    </source>
</evidence>
<comment type="function">
    <text evidence="7">Dual specificity enzyme that catalyzes the synthesis of pseudouridine from uracil-746 in 23S ribosomal RNA and from uracil-32 in the anticodon stem and loop of transfer RNAs.</text>
</comment>
<dbReference type="PROSITE" id="PS01129">
    <property type="entry name" value="PSI_RLU"/>
    <property type="match status" value="1"/>
</dbReference>
<comment type="similarity">
    <text evidence="1">Belongs to the pseudouridine synthase RluA family.</text>
</comment>
<name>A0ABW0Q3X5_9BURK</name>
<dbReference type="SUPFAM" id="SSF55120">
    <property type="entry name" value="Pseudouridine synthase"/>
    <property type="match status" value="1"/>
</dbReference>
<dbReference type="InterPro" id="IPR020103">
    <property type="entry name" value="PsdUridine_synth_cat_dom_sf"/>
</dbReference>